<evidence type="ECO:0000313" key="1">
    <source>
        <dbReference type="EMBL" id="TDZ95454.1"/>
    </source>
</evidence>
<accession>A0A4R8SF66</accession>
<proteinExistence type="predicted"/>
<comment type="caution">
    <text evidence="1">The sequence shown here is derived from an EMBL/GenBank/DDBJ whole genome shotgun (WGS) entry which is preliminary data.</text>
</comment>
<dbReference type="InterPro" id="IPR023393">
    <property type="entry name" value="START-like_dom_sf"/>
</dbReference>
<dbReference type="InterPro" id="IPR019587">
    <property type="entry name" value="Polyketide_cyclase/dehydratase"/>
</dbReference>
<dbReference type="Proteomes" id="UP000294844">
    <property type="component" value="Unassembled WGS sequence"/>
</dbReference>
<dbReference type="Pfam" id="PF10604">
    <property type="entry name" value="Polyketide_cyc2"/>
    <property type="match status" value="1"/>
</dbReference>
<name>A0A4R8SF66_9MYCO</name>
<dbReference type="AlphaFoldDB" id="A0A4R8SF66"/>
<dbReference type="Proteomes" id="UP000295685">
    <property type="component" value="Unassembled WGS sequence"/>
</dbReference>
<gene>
    <name evidence="2" type="ORF">CCUG60883_01845</name>
    <name evidence="1" type="ORF">CCUG60885_01587</name>
</gene>
<dbReference type="SUPFAM" id="SSF55961">
    <property type="entry name" value="Bet v1-like"/>
    <property type="match status" value="1"/>
</dbReference>
<dbReference type="EMBL" id="PECK01000003">
    <property type="protein sequence ID" value="TDZ95454.1"/>
    <property type="molecule type" value="Genomic_DNA"/>
</dbReference>
<dbReference type="RefSeq" id="WP_134145712.1">
    <property type="nucleotide sequence ID" value="NZ_PECK01000003.1"/>
</dbReference>
<dbReference type="Gene3D" id="3.30.530.20">
    <property type="match status" value="1"/>
</dbReference>
<protein>
    <submittedName>
        <fullName evidence="1">Polyketide cyclase / dehydrase and lipid transport</fullName>
    </submittedName>
</protein>
<organism evidence="1 4">
    <name type="scientific">Mycobacteroides salmoniphilum</name>
    <dbReference type="NCBI Taxonomy" id="404941"/>
    <lineage>
        <taxon>Bacteria</taxon>
        <taxon>Bacillati</taxon>
        <taxon>Actinomycetota</taxon>
        <taxon>Actinomycetes</taxon>
        <taxon>Mycobacteriales</taxon>
        <taxon>Mycobacteriaceae</taxon>
        <taxon>Mycobacteroides</taxon>
    </lineage>
</organism>
<keyword evidence="3" id="KW-1185">Reference proteome</keyword>
<sequence>MTVHIVVSQVMPASCERTFDLIHDYDRRLEWDTLLRRAYVEGRKADGSIGVGSVAVCTARWILGGYSFRTRYVTFKPPHLAAIKLESRPPFFTKWAASLRHESIDSDDTDLAGYTGGRHGGAISLATYTMTFTCRPAFIEPIAERIFKRETENRLVALANFLQAE</sequence>
<evidence type="ECO:0000313" key="3">
    <source>
        <dbReference type="Proteomes" id="UP000294844"/>
    </source>
</evidence>
<reference evidence="3 4" key="1">
    <citation type="journal article" date="2019" name="Sci. Rep.">
        <title>Extended insight into the Mycobacterium chelonae-abscessus complex through whole genome sequencing of Mycobacterium salmoniphilum outbreak and Mycobacterium salmoniphilum-like strains.</title>
        <authorList>
            <person name="Behra P.R.K."/>
            <person name="Das S."/>
            <person name="Pettersson B.M.F."/>
            <person name="Shirreff L."/>
            <person name="DuCote T."/>
            <person name="Jacobsson K.G."/>
            <person name="Ennis D.G."/>
            <person name="Kirsebom L.A."/>
        </authorList>
    </citation>
    <scope>NUCLEOTIDE SEQUENCE [LARGE SCALE GENOMIC DNA]</scope>
    <source>
        <strain evidence="2 3">CCUG 60883</strain>
        <strain evidence="1 4">CCUG 60885</strain>
    </source>
</reference>
<evidence type="ECO:0000313" key="4">
    <source>
        <dbReference type="Proteomes" id="UP000295685"/>
    </source>
</evidence>
<evidence type="ECO:0000313" key="2">
    <source>
        <dbReference type="EMBL" id="TEA04550.1"/>
    </source>
</evidence>
<dbReference type="OrthoDB" id="197829at2"/>
<dbReference type="EMBL" id="PECM01000008">
    <property type="protein sequence ID" value="TEA04550.1"/>
    <property type="molecule type" value="Genomic_DNA"/>
</dbReference>